<reference evidence="11 12" key="1">
    <citation type="journal article" date="2012" name="Front. Microbiol.">
        <title>Redundancy and modularity in membrane-associated dissimilatory nitrate reduction in Bacillus.</title>
        <authorList>
            <person name="Heylen K."/>
            <person name="Keltjens J."/>
        </authorList>
    </citation>
    <scope>NUCLEOTIDE SEQUENCE [LARGE SCALE GENOMIC DNA]</scope>
    <source>
        <strain evidence="11 12">LMG 9581</strain>
    </source>
</reference>
<evidence type="ECO:0000256" key="7">
    <source>
        <dbReference type="ARBA" id="ARBA00022840"/>
    </source>
</evidence>
<dbReference type="GeneID" id="89470986"/>
<dbReference type="PATRIC" id="fig|1131731.3.peg.964"/>
<keyword evidence="4" id="KW-0808">Transferase</keyword>
<dbReference type="AlphaFoldDB" id="K6D6Z2"/>
<dbReference type="GO" id="GO:0005524">
    <property type="term" value="F:ATP binding"/>
    <property type="evidence" value="ECO:0007669"/>
    <property type="project" value="UniProtKB-KW"/>
</dbReference>
<keyword evidence="7" id="KW-0067">ATP-binding</keyword>
<keyword evidence="8" id="KW-0902">Two-component regulatory system</keyword>
<evidence type="ECO:0000313" key="11">
    <source>
        <dbReference type="EMBL" id="EKN68297.1"/>
    </source>
</evidence>
<dbReference type="Gene3D" id="1.10.287.130">
    <property type="match status" value="1"/>
</dbReference>
<evidence type="ECO:0000256" key="3">
    <source>
        <dbReference type="ARBA" id="ARBA00022553"/>
    </source>
</evidence>
<dbReference type="EC" id="2.7.13.3" evidence="2"/>
<dbReference type="Pfam" id="PF02518">
    <property type="entry name" value="HATPase_c"/>
    <property type="match status" value="1"/>
</dbReference>
<evidence type="ECO:0000259" key="10">
    <source>
        <dbReference type="PROSITE" id="PS50109"/>
    </source>
</evidence>
<evidence type="ECO:0000256" key="2">
    <source>
        <dbReference type="ARBA" id="ARBA00012438"/>
    </source>
</evidence>
<evidence type="ECO:0000256" key="1">
    <source>
        <dbReference type="ARBA" id="ARBA00000085"/>
    </source>
</evidence>
<dbReference type="InterPro" id="IPR003661">
    <property type="entry name" value="HisK_dim/P_dom"/>
</dbReference>
<dbReference type="Gene3D" id="3.30.565.10">
    <property type="entry name" value="Histidine kinase-like ATPase, C-terminal domain"/>
    <property type="match status" value="1"/>
</dbReference>
<accession>K6D6Z2</accession>
<dbReference type="InterPro" id="IPR004358">
    <property type="entry name" value="Sig_transdc_His_kin-like_C"/>
</dbReference>
<comment type="catalytic activity">
    <reaction evidence="1">
        <text>ATP + protein L-histidine = ADP + protein N-phospho-L-histidine.</text>
        <dbReference type="EC" id="2.7.13.3"/>
    </reaction>
</comment>
<evidence type="ECO:0000256" key="8">
    <source>
        <dbReference type="ARBA" id="ARBA00023012"/>
    </source>
</evidence>
<name>K6D6Z2_SCHAZ</name>
<dbReference type="SUPFAM" id="SSF55874">
    <property type="entry name" value="ATPase domain of HSP90 chaperone/DNA topoisomerase II/histidine kinase"/>
    <property type="match status" value="1"/>
</dbReference>
<evidence type="ECO:0000256" key="4">
    <source>
        <dbReference type="ARBA" id="ARBA00022679"/>
    </source>
</evidence>
<keyword evidence="6 11" id="KW-0418">Kinase</keyword>
<sequence length="276" mass="31367">MTAIAFFSILVAIIIFIKNRILHKRIQELNAINKLLTIENENHMTTVQSLQEEMNKLTQIKTVSEIAASISHEVRNPLTVTRGFTQLLRDGSLSDEQRNQYIRLSLEELDRAERIIGDYLTFAKPSIENEEVLHLDKEIKYIVQVIKPYATLNDITVEVNMEDCQYTILGEKQKLHQSLLNIVKNGIEAMERKGKISIELKKYNDLAQLIIEDNGKGMSKEQINKIGTPYFSTKEKGTGLGTMVAFNIIKAMQGDYTIESQIGKGTSFCITFPLVE</sequence>
<dbReference type="SMART" id="SM00388">
    <property type="entry name" value="HisKA"/>
    <property type="match status" value="1"/>
</dbReference>
<evidence type="ECO:0000256" key="6">
    <source>
        <dbReference type="ARBA" id="ARBA00022777"/>
    </source>
</evidence>
<keyword evidence="12" id="KW-1185">Reference proteome</keyword>
<dbReference type="Pfam" id="PF00512">
    <property type="entry name" value="HisKA"/>
    <property type="match status" value="1"/>
</dbReference>
<dbReference type="Proteomes" id="UP000006315">
    <property type="component" value="Unassembled WGS sequence"/>
</dbReference>
<keyword evidence="5" id="KW-0547">Nucleotide-binding</keyword>
<keyword evidence="9" id="KW-0175">Coiled coil</keyword>
<comment type="caution">
    <text evidence="11">The sequence shown here is derived from an EMBL/GenBank/DDBJ whole genome shotgun (WGS) entry which is preliminary data.</text>
</comment>
<dbReference type="CDD" id="cd00082">
    <property type="entry name" value="HisKA"/>
    <property type="match status" value="1"/>
</dbReference>
<dbReference type="InterPro" id="IPR036097">
    <property type="entry name" value="HisK_dim/P_sf"/>
</dbReference>
<dbReference type="PROSITE" id="PS50109">
    <property type="entry name" value="HIS_KIN"/>
    <property type="match status" value="1"/>
</dbReference>
<dbReference type="SUPFAM" id="SSF47384">
    <property type="entry name" value="Homodimeric domain of signal transducing histidine kinase"/>
    <property type="match status" value="1"/>
</dbReference>
<dbReference type="PRINTS" id="PR00344">
    <property type="entry name" value="BCTRLSENSOR"/>
</dbReference>
<organism evidence="11 12">
    <name type="scientific">Schinkia azotoformans LMG 9581</name>
    <dbReference type="NCBI Taxonomy" id="1131731"/>
    <lineage>
        <taxon>Bacteria</taxon>
        <taxon>Bacillati</taxon>
        <taxon>Bacillota</taxon>
        <taxon>Bacilli</taxon>
        <taxon>Bacillales</taxon>
        <taxon>Bacillaceae</taxon>
        <taxon>Calidifontibacillus/Schinkia group</taxon>
        <taxon>Schinkia</taxon>
    </lineage>
</organism>
<dbReference type="InterPro" id="IPR036890">
    <property type="entry name" value="HATPase_C_sf"/>
</dbReference>
<dbReference type="InterPro" id="IPR005467">
    <property type="entry name" value="His_kinase_dom"/>
</dbReference>
<feature type="domain" description="Histidine kinase" evidence="10">
    <location>
        <begin position="69"/>
        <end position="276"/>
    </location>
</feature>
<dbReference type="PANTHER" id="PTHR43065:SF46">
    <property type="entry name" value="C4-DICARBOXYLATE TRANSPORT SENSOR PROTEIN DCTB"/>
    <property type="match status" value="1"/>
</dbReference>
<evidence type="ECO:0000256" key="5">
    <source>
        <dbReference type="ARBA" id="ARBA00022741"/>
    </source>
</evidence>
<dbReference type="InterPro" id="IPR003594">
    <property type="entry name" value="HATPase_dom"/>
</dbReference>
<keyword evidence="3" id="KW-0597">Phosphoprotein</keyword>
<dbReference type="STRING" id="1131731.BAZO_04625"/>
<dbReference type="EMBL" id="AJLR01000040">
    <property type="protein sequence ID" value="EKN68297.1"/>
    <property type="molecule type" value="Genomic_DNA"/>
</dbReference>
<feature type="coiled-coil region" evidence="9">
    <location>
        <begin position="33"/>
        <end position="60"/>
    </location>
</feature>
<evidence type="ECO:0000313" key="12">
    <source>
        <dbReference type="Proteomes" id="UP000006315"/>
    </source>
</evidence>
<dbReference type="SMART" id="SM00387">
    <property type="entry name" value="HATPase_c"/>
    <property type="match status" value="1"/>
</dbReference>
<dbReference type="PANTHER" id="PTHR43065">
    <property type="entry name" value="SENSOR HISTIDINE KINASE"/>
    <property type="match status" value="1"/>
</dbReference>
<evidence type="ECO:0000256" key="9">
    <source>
        <dbReference type="SAM" id="Coils"/>
    </source>
</evidence>
<dbReference type="GO" id="GO:0000155">
    <property type="term" value="F:phosphorelay sensor kinase activity"/>
    <property type="evidence" value="ECO:0007669"/>
    <property type="project" value="InterPro"/>
</dbReference>
<gene>
    <name evidence="11" type="ORF">BAZO_04625</name>
</gene>
<protein>
    <recommendedName>
        <fullName evidence="2">histidine kinase</fullName>
        <ecNumber evidence="2">2.7.13.3</ecNumber>
    </recommendedName>
</protein>
<proteinExistence type="predicted"/>
<dbReference type="RefSeq" id="WP_003330117.1">
    <property type="nucleotide sequence ID" value="NZ_AJLR01000040.1"/>
</dbReference>